<evidence type="ECO:0000313" key="5">
    <source>
        <dbReference type="Proteomes" id="UP000006727"/>
    </source>
</evidence>
<dbReference type="EnsemblPlants" id="Pp3c1_18360V3.2">
    <property type="protein sequence ID" value="Pp3c1_18360V3.2"/>
    <property type="gene ID" value="Pp3c1_18360"/>
</dbReference>
<keyword evidence="5" id="KW-1185">Reference proteome</keyword>
<dbReference type="GO" id="GO:0008104">
    <property type="term" value="P:intracellular protein localization"/>
    <property type="evidence" value="ECO:0000318"/>
    <property type="project" value="GO_Central"/>
</dbReference>
<dbReference type="STRING" id="3218.A0A2K1L8L0"/>
<dbReference type="Proteomes" id="UP000006727">
    <property type="component" value="Chromosome 1"/>
</dbReference>
<dbReference type="EMBL" id="ABEU02000001">
    <property type="protein sequence ID" value="PNR62376.1"/>
    <property type="molecule type" value="Genomic_DNA"/>
</dbReference>
<organism evidence="3">
    <name type="scientific">Physcomitrium patens</name>
    <name type="common">Spreading-leaved earth moss</name>
    <name type="synonym">Physcomitrella patens</name>
    <dbReference type="NCBI Taxonomy" id="3218"/>
    <lineage>
        <taxon>Eukaryota</taxon>
        <taxon>Viridiplantae</taxon>
        <taxon>Streptophyta</taxon>
        <taxon>Embryophyta</taxon>
        <taxon>Bryophyta</taxon>
        <taxon>Bryophytina</taxon>
        <taxon>Bryopsida</taxon>
        <taxon>Funariidae</taxon>
        <taxon>Funariales</taxon>
        <taxon>Funariaceae</taxon>
        <taxon>Physcomitrium</taxon>
    </lineage>
</organism>
<feature type="compositionally biased region" description="Basic and acidic residues" evidence="2">
    <location>
        <begin position="816"/>
        <end position="826"/>
    </location>
</feature>
<feature type="compositionally biased region" description="Basic and acidic residues" evidence="2">
    <location>
        <begin position="499"/>
        <end position="511"/>
    </location>
</feature>
<feature type="compositionally biased region" description="Basic and acidic residues" evidence="2">
    <location>
        <begin position="909"/>
        <end position="921"/>
    </location>
</feature>
<dbReference type="InterPro" id="IPR042277">
    <property type="entry name" value="IST1-like"/>
</dbReference>
<sequence>MSSHGRGGFQASKCKTQLRMGSSRMKRFCNKKLDCIADTGKEVAGLLKAGNEDSARSRVEEIIREKNLIEAYELLTACAERISSQMSSIDSQETCPSGIKGDISTLLYASSKRTELVDFSQLHPMFVDKYGEEFVTTAIELRQGCGVDVKVVEKLLVNPVTEAAKFKVMKEIASDHNVEWNPAPGLVAPATMSAGPIEDLQSSSVGSGGLNGEAPLPDSSGRIKSKQEDLRAGSVGSSVQSREPPPVNPREGMQASSEERRTGLVYSRVPSKEALLPNPPGKMQARPGSTGSSVRTVSVASGDPSREAPPGNPAGGMHASSEERRTSSLSSSDPSREAPLANPPGRTQARPSSMGSGAPGREAPLANPPGRMQAGSEDSFSDDIRVDSNSRKMEGQSSWNSRRESDIFPASSVHQFVDTSRRHSGGMIGKNSSWDQTGSAKYVGGESSLYEQKENDHTENLGAEGKGVNRSKATHWSDRISHEDDWVTNIKTTSGPDGSLKKPADKHEGSGRDSPNSKPVGTSQKAHSVHGSEGSDRRVGIVGKSEARFDSPRDSPNRKPVGASQKAHSVHGSEGNDRRVGSVGKSEARFDSPRDSPNRKPVGASQKAHSVHGSEGNDRRVGSVGKSEARFDSPRDSPNRKPVGTSQKAHSVHGSEGSVGKSEARFDSPRKPVLNTEYRSSESGDEVDDRDRNRRIAKGSRYAHKKKNSFPRSDYDDYRGKGQVGDDLGYSEVPRNSRDPTSMRDRKERDRNGRAADDQMGPRPVRQGKEGVELDKRQSFPMESVERDKYSATRHRDEFDVLPRTGSSSGRLVAVRPDEDRSDKSRGSRQQNSYVDRSKQYLESDDFSSSDDDELRSTKNTSPGRDKPGPQAKLGRHGESSHSNNGRVPSHKSTGSAQGSNPPAVATPKESERKPDNEPRAKPTYLKPPNMDDLIRIFGKR</sequence>
<comment type="similarity">
    <text evidence="1">Belongs to the IST1 family.</text>
</comment>
<accession>A0A2K1L8L0</accession>
<proteinExistence type="inferred from homology"/>
<feature type="compositionally biased region" description="Low complexity" evidence="2">
    <location>
        <begin position="288"/>
        <end position="302"/>
    </location>
</feature>
<feature type="compositionally biased region" description="Basic and acidic residues" evidence="2">
    <location>
        <begin position="735"/>
        <end position="757"/>
    </location>
</feature>
<feature type="region of interest" description="Disordered" evidence="2">
    <location>
        <begin position="197"/>
        <end position="941"/>
    </location>
</feature>
<feature type="compositionally biased region" description="Basic and acidic residues" evidence="2">
    <location>
        <begin position="533"/>
        <end position="557"/>
    </location>
</feature>
<dbReference type="Gramene" id="Pp3c1_18360V3.2">
    <property type="protein sequence ID" value="Pp3c1_18360V3.2"/>
    <property type="gene ID" value="Pp3c1_18360"/>
</dbReference>
<reference evidence="3 5" key="1">
    <citation type="journal article" date="2008" name="Science">
        <title>The Physcomitrella genome reveals evolutionary insights into the conquest of land by plants.</title>
        <authorList>
            <person name="Rensing S."/>
            <person name="Lang D."/>
            <person name="Zimmer A."/>
            <person name="Terry A."/>
            <person name="Salamov A."/>
            <person name="Shapiro H."/>
            <person name="Nishiyama T."/>
            <person name="Perroud P.-F."/>
            <person name="Lindquist E."/>
            <person name="Kamisugi Y."/>
            <person name="Tanahashi T."/>
            <person name="Sakakibara K."/>
            <person name="Fujita T."/>
            <person name="Oishi K."/>
            <person name="Shin-I T."/>
            <person name="Kuroki Y."/>
            <person name="Toyoda A."/>
            <person name="Suzuki Y."/>
            <person name="Hashimoto A."/>
            <person name="Yamaguchi K."/>
            <person name="Sugano A."/>
            <person name="Kohara Y."/>
            <person name="Fujiyama A."/>
            <person name="Anterola A."/>
            <person name="Aoki S."/>
            <person name="Ashton N."/>
            <person name="Barbazuk W.B."/>
            <person name="Barker E."/>
            <person name="Bennetzen J."/>
            <person name="Bezanilla M."/>
            <person name="Blankenship R."/>
            <person name="Cho S.H."/>
            <person name="Dutcher S."/>
            <person name="Estelle M."/>
            <person name="Fawcett J.A."/>
            <person name="Gundlach H."/>
            <person name="Hanada K."/>
            <person name="Heyl A."/>
            <person name="Hicks K.A."/>
            <person name="Hugh J."/>
            <person name="Lohr M."/>
            <person name="Mayer K."/>
            <person name="Melkozernov A."/>
            <person name="Murata T."/>
            <person name="Nelson D."/>
            <person name="Pils B."/>
            <person name="Prigge M."/>
            <person name="Reiss B."/>
            <person name="Renner T."/>
            <person name="Rombauts S."/>
            <person name="Rushton P."/>
            <person name="Sanderfoot A."/>
            <person name="Schween G."/>
            <person name="Shiu S.-H."/>
            <person name="Stueber K."/>
            <person name="Theodoulou F.L."/>
            <person name="Tu H."/>
            <person name="Van de Peer Y."/>
            <person name="Verrier P.J."/>
            <person name="Waters E."/>
            <person name="Wood A."/>
            <person name="Yang L."/>
            <person name="Cove D."/>
            <person name="Cuming A."/>
            <person name="Hasebe M."/>
            <person name="Lucas S."/>
            <person name="Mishler D.B."/>
            <person name="Reski R."/>
            <person name="Grigoriev I."/>
            <person name="Quatrano R.S."/>
            <person name="Boore J.L."/>
        </authorList>
    </citation>
    <scope>NUCLEOTIDE SEQUENCE [LARGE SCALE GENOMIC DNA]</scope>
    <source>
        <strain evidence="4 5">cv. Gransden 2004</strain>
    </source>
</reference>
<dbReference type="PANTHER" id="PTHR12161">
    <property type="entry name" value="IST1 FAMILY MEMBER"/>
    <property type="match status" value="1"/>
</dbReference>
<dbReference type="RefSeq" id="XP_024384738.1">
    <property type="nucleotide sequence ID" value="XM_024528970.2"/>
</dbReference>
<evidence type="ECO:0000256" key="1">
    <source>
        <dbReference type="ARBA" id="ARBA00005536"/>
    </source>
</evidence>
<dbReference type="OMA" id="RDQQGTD"/>
<feature type="compositionally biased region" description="Basic and acidic residues" evidence="2">
    <location>
        <begin position="767"/>
        <end position="801"/>
    </location>
</feature>
<reference evidence="4" key="3">
    <citation type="submission" date="2020-12" db="UniProtKB">
        <authorList>
            <consortium name="EnsemblPlants"/>
        </authorList>
    </citation>
    <scope>IDENTIFICATION</scope>
</reference>
<feature type="compositionally biased region" description="Basic and acidic residues" evidence="2">
    <location>
        <begin position="475"/>
        <end position="485"/>
    </location>
</feature>
<feature type="compositionally biased region" description="Polar residues" evidence="2">
    <location>
        <begin position="430"/>
        <end position="439"/>
    </location>
</feature>
<dbReference type="Pfam" id="PF03398">
    <property type="entry name" value="Ist1"/>
    <property type="match status" value="1"/>
</dbReference>
<dbReference type="KEGG" id="ppp:112286746"/>
<feature type="compositionally biased region" description="Polar residues" evidence="2">
    <location>
        <begin position="881"/>
        <end position="901"/>
    </location>
</feature>
<dbReference type="FunFam" id="1.20.1260.60:FF:000002">
    <property type="entry name" value="Vacuolar protein sorting-associated protein IST1"/>
    <property type="match status" value="1"/>
</dbReference>
<dbReference type="GO" id="GO:0015031">
    <property type="term" value="P:protein transport"/>
    <property type="evidence" value="ECO:0007669"/>
    <property type="project" value="InterPro"/>
</dbReference>
<feature type="compositionally biased region" description="Basic and acidic residues" evidence="2">
    <location>
        <begin position="615"/>
        <end position="639"/>
    </location>
</feature>
<name>A0A2K1L8L0_PHYPA</name>
<dbReference type="EnsemblPlants" id="Pp3c1_18360V3.1">
    <property type="protein sequence ID" value="Pp3c1_18360V3.1"/>
    <property type="gene ID" value="Pp3c1_18360"/>
</dbReference>
<dbReference type="GeneID" id="112286746"/>
<evidence type="ECO:0000313" key="3">
    <source>
        <dbReference type="EMBL" id="PNR62376.1"/>
    </source>
</evidence>
<reference evidence="3 5" key="2">
    <citation type="journal article" date="2018" name="Plant J.">
        <title>The Physcomitrella patens chromosome-scale assembly reveals moss genome structure and evolution.</title>
        <authorList>
            <person name="Lang D."/>
            <person name="Ullrich K.K."/>
            <person name="Murat F."/>
            <person name="Fuchs J."/>
            <person name="Jenkins J."/>
            <person name="Haas F.B."/>
            <person name="Piednoel M."/>
            <person name="Gundlach H."/>
            <person name="Van Bel M."/>
            <person name="Meyberg R."/>
            <person name="Vives C."/>
            <person name="Morata J."/>
            <person name="Symeonidi A."/>
            <person name="Hiss M."/>
            <person name="Muchero W."/>
            <person name="Kamisugi Y."/>
            <person name="Saleh O."/>
            <person name="Blanc G."/>
            <person name="Decker E.L."/>
            <person name="van Gessel N."/>
            <person name="Grimwood J."/>
            <person name="Hayes R.D."/>
            <person name="Graham S.W."/>
            <person name="Gunter L.E."/>
            <person name="McDaniel S.F."/>
            <person name="Hoernstein S.N.W."/>
            <person name="Larsson A."/>
            <person name="Li F.W."/>
            <person name="Perroud P.F."/>
            <person name="Phillips J."/>
            <person name="Ranjan P."/>
            <person name="Rokshar D.S."/>
            <person name="Rothfels C.J."/>
            <person name="Schneider L."/>
            <person name="Shu S."/>
            <person name="Stevenson D.W."/>
            <person name="Thummler F."/>
            <person name="Tillich M."/>
            <person name="Villarreal Aguilar J.C."/>
            <person name="Widiez T."/>
            <person name="Wong G.K."/>
            <person name="Wymore A."/>
            <person name="Zhang Y."/>
            <person name="Zimmer A.D."/>
            <person name="Quatrano R.S."/>
            <person name="Mayer K.F.X."/>
            <person name="Goodstein D."/>
            <person name="Casacuberta J.M."/>
            <person name="Vandepoele K."/>
            <person name="Reski R."/>
            <person name="Cuming A.C."/>
            <person name="Tuskan G.A."/>
            <person name="Maumus F."/>
            <person name="Salse J."/>
            <person name="Schmutz J."/>
            <person name="Rensing S.A."/>
        </authorList>
    </citation>
    <scope>NUCLEOTIDE SEQUENCE [LARGE SCALE GENOMIC DNA]</scope>
    <source>
        <strain evidence="4 5">cv. Gransden 2004</strain>
    </source>
</reference>
<protein>
    <submittedName>
        <fullName evidence="3 4">Uncharacterized protein</fullName>
    </submittedName>
</protein>
<dbReference type="InterPro" id="IPR005061">
    <property type="entry name" value="Ist1"/>
</dbReference>
<evidence type="ECO:0000256" key="2">
    <source>
        <dbReference type="SAM" id="MobiDB-lite"/>
    </source>
</evidence>
<dbReference type="Gene3D" id="1.20.1260.60">
    <property type="entry name" value="Vacuolar protein sorting-associated protein Ist1"/>
    <property type="match status" value="1"/>
</dbReference>
<feature type="compositionally biased region" description="Basic residues" evidence="2">
    <location>
        <begin position="695"/>
        <end position="709"/>
    </location>
</feature>
<dbReference type="PANTHER" id="PTHR12161:SF76">
    <property type="entry name" value="IST1-LIKE PROTEIN"/>
    <property type="match status" value="1"/>
</dbReference>
<feature type="compositionally biased region" description="Basic and acidic residues" evidence="2">
    <location>
        <begin position="574"/>
        <end position="598"/>
    </location>
</feature>
<dbReference type="Gramene" id="Pp3c1_18360V3.1">
    <property type="protein sequence ID" value="Pp3c1_18360V3.1"/>
    <property type="gene ID" value="Pp3c1_18360"/>
</dbReference>
<dbReference type="PaxDb" id="3218-PP1S43_42V6.2"/>
<feature type="compositionally biased region" description="Basic and acidic residues" evidence="2">
    <location>
        <begin position="382"/>
        <end position="394"/>
    </location>
</feature>
<gene>
    <name evidence="4" type="primary">LOC112286746</name>
    <name evidence="3" type="ORF">PHYPA_000800</name>
</gene>
<feature type="compositionally biased region" description="Polar residues" evidence="2">
    <location>
        <begin position="513"/>
        <end position="526"/>
    </location>
</feature>
<evidence type="ECO:0000313" key="4">
    <source>
        <dbReference type="EnsemblPlants" id="Pp3c1_18360V3.1"/>
    </source>
</evidence>
<dbReference type="AlphaFoldDB" id="A0A2K1L8L0"/>
<dbReference type="OrthoDB" id="29853at2759"/>
<feature type="compositionally biased region" description="Acidic residues" evidence="2">
    <location>
        <begin position="843"/>
        <end position="854"/>
    </location>
</feature>